<dbReference type="Proteomes" id="UP000518887">
    <property type="component" value="Unassembled WGS sequence"/>
</dbReference>
<feature type="transmembrane region" description="Helical" evidence="7">
    <location>
        <begin position="162"/>
        <end position="183"/>
    </location>
</feature>
<evidence type="ECO:0000256" key="6">
    <source>
        <dbReference type="ARBA" id="ARBA00023136"/>
    </source>
</evidence>
<dbReference type="Pfam" id="PF00528">
    <property type="entry name" value="BPD_transp_1"/>
    <property type="match status" value="1"/>
</dbReference>
<keyword evidence="10" id="KW-1185">Reference proteome</keyword>
<comment type="subcellular location">
    <subcellularLocation>
        <location evidence="1 7">Cell membrane</location>
        <topology evidence="1 7">Multi-pass membrane protein</topology>
    </subcellularLocation>
</comment>
<dbReference type="EMBL" id="JACHFQ010000005">
    <property type="protein sequence ID" value="MBB5226273.1"/>
    <property type="molecule type" value="Genomic_DNA"/>
</dbReference>
<evidence type="ECO:0000256" key="4">
    <source>
        <dbReference type="ARBA" id="ARBA00022692"/>
    </source>
</evidence>
<dbReference type="Gene3D" id="1.10.3720.10">
    <property type="entry name" value="MetI-like"/>
    <property type="match status" value="1"/>
</dbReference>
<feature type="transmembrane region" description="Helical" evidence="7">
    <location>
        <begin position="314"/>
        <end position="334"/>
    </location>
</feature>
<evidence type="ECO:0000313" key="9">
    <source>
        <dbReference type="EMBL" id="MBB5226273.1"/>
    </source>
</evidence>
<dbReference type="InterPro" id="IPR035906">
    <property type="entry name" value="MetI-like_sf"/>
</dbReference>
<protein>
    <submittedName>
        <fullName evidence="9">Peptide/nickel transport system permease protein</fullName>
    </submittedName>
</protein>
<comment type="similarity">
    <text evidence="7">Belongs to the binding-protein-dependent transport system permease family.</text>
</comment>
<feature type="transmembrane region" description="Helical" evidence="7">
    <location>
        <begin position="354"/>
        <end position="375"/>
    </location>
</feature>
<feature type="domain" description="ABC transmembrane type-1" evidence="8">
    <location>
        <begin position="158"/>
        <end position="368"/>
    </location>
</feature>
<dbReference type="InterPro" id="IPR000515">
    <property type="entry name" value="MetI-like"/>
</dbReference>
<feature type="transmembrane region" description="Helical" evidence="7">
    <location>
        <begin position="195"/>
        <end position="225"/>
    </location>
</feature>
<dbReference type="PANTHER" id="PTHR30465:SF0">
    <property type="entry name" value="OLIGOPEPTIDE TRANSPORT SYSTEM PERMEASE PROTEIN APPB"/>
    <property type="match status" value="1"/>
</dbReference>
<dbReference type="GO" id="GO:0005886">
    <property type="term" value="C:plasma membrane"/>
    <property type="evidence" value="ECO:0007669"/>
    <property type="project" value="UniProtKB-SubCell"/>
</dbReference>
<evidence type="ECO:0000256" key="3">
    <source>
        <dbReference type="ARBA" id="ARBA00022475"/>
    </source>
</evidence>
<name>A0A7W8G9C9_9SPIR</name>
<keyword evidence="5 7" id="KW-1133">Transmembrane helix</keyword>
<proteinExistence type="inferred from homology"/>
<accession>A0A7W8G9C9</accession>
<feature type="transmembrane region" description="Helical" evidence="7">
    <location>
        <begin position="245"/>
        <end position="268"/>
    </location>
</feature>
<organism evidence="9 10">
    <name type="scientific">Treponema ruminis</name>
    <dbReference type="NCBI Taxonomy" id="744515"/>
    <lineage>
        <taxon>Bacteria</taxon>
        <taxon>Pseudomonadati</taxon>
        <taxon>Spirochaetota</taxon>
        <taxon>Spirochaetia</taxon>
        <taxon>Spirochaetales</taxon>
        <taxon>Treponemataceae</taxon>
        <taxon>Treponema</taxon>
    </lineage>
</organism>
<dbReference type="PANTHER" id="PTHR30465">
    <property type="entry name" value="INNER MEMBRANE ABC TRANSPORTER"/>
    <property type="match status" value="1"/>
</dbReference>
<keyword evidence="4 7" id="KW-0812">Transmembrane</keyword>
<evidence type="ECO:0000256" key="1">
    <source>
        <dbReference type="ARBA" id="ARBA00004651"/>
    </source>
</evidence>
<gene>
    <name evidence="9" type="ORF">HNP76_001646</name>
</gene>
<evidence type="ECO:0000313" key="10">
    <source>
        <dbReference type="Proteomes" id="UP000518887"/>
    </source>
</evidence>
<dbReference type="CDD" id="cd06261">
    <property type="entry name" value="TM_PBP2"/>
    <property type="match status" value="1"/>
</dbReference>
<dbReference type="GO" id="GO:0055085">
    <property type="term" value="P:transmembrane transport"/>
    <property type="evidence" value="ECO:0007669"/>
    <property type="project" value="InterPro"/>
</dbReference>
<evidence type="ECO:0000256" key="2">
    <source>
        <dbReference type="ARBA" id="ARBA00022448"/>
    </source>
</evidence>
<dbReference type="AlphaFoldDB" id="A0A7W8G9C9"/>
<dbReference type="PROSITE" id="PS50928">
    <property type="entry name" value="ABC_TM1"/>
    <property type="match status" value="1"/>
</dbReference>
<feature type="transmembrane region" description="Helical" evidence="7">
    <location>
        <begin position="43"/>
        <end position="73"/>
    </location>
</feature>
<keyword evidence="2 7" id="KW-0813">Transport</keyword>
<evidence type="ECO:0000256" key="7">
    <source>
        <dbReference type="RuleBase" id="RU363032"/>
    </source>
</evidence>
<dbReference type="SUPFAM" id="SSF161098">
    <property type="entry name" value="MetI-like"/>
    <property type="match status" value="1"/>
</dbReference>
<comment type="caution">
    <text evidence="9">The sequence shown here is derived from an EMBL/GenBank/DDBJ whole genome shotgun (WGS) entry which is preliminary data.</text>
</comment>
<sequence length="385" mass="42942">MRSEELGVTEDAHMEVGKSKLTARIFRPFYGLKILVRTWRSKFPLLSFITSRIITMLVILFILGWALFALMALAPGDIVDQMMQQQLMSQTESRGAGGANKDNVFSEEQVAKMRAEMGLDKPFTVQYFMWLERVIVHHDLGVSLISKAPVSFLIKSRIVNSLVLNLISLVFITIFSFLLGVYFSSKAGTRIDLAATFFALFFHAFPGILLLILLQLFASVSGLFPVTAYPDFPIGEAPAKFVFSYTYHIFLPLFASFLGGIGGTMRMIRSTMLDQMGMPYIMALRARGISERRVYLNHAFRNTLNPYITGSANLLAGLFSGSLVLEIIFSYPGIGRLMYDAVMQQDVNLVLANNMFISALVLAGMTISDILLAVVDPRIRYGKEG</sequence>
<evidence type="ECO:0000256" key="5">
    <source>
        <dbReference type="ARBA" id="ARBA00022989"/>
    </source>
</evidence>
<reference evidence="9 10" key="1">
    <citation type="submission" date="2020-08" db="EMBL/GenBank/DDBJ databases">
        <title>Genomic Encyclopedia of Type Strains, Phase IV (KMG-IV): sequencing the most valuable type-strain genomes for metagenomic binning, comparative biology and taxonomic classification.</title>
        <authorList>
            <person name="Goeker M."/>
        </authorList>
    </citation>
    <scope>NUCLEOTIDE SEQUENCE [LARGE SCALE GENOMIC DNA]</scope>
    <source>
        <strain evidence="9 10">DSM 103462</strain>
    </source>
</reference>
<keyword evidence="3" id="KW-1003">Cell membrane</keyword>
<dbReference type="RefSeq" id="WP_246462622.1">
    <property type="nucleotide sequence ID" value="NZ_CP031518.1"/>
</dbReference>
<evidence type="ECO:0000259" key="8">
    <source>
        <dbReference type="PROSITE" id="PS50928"/>
    </source>
</evidence>
<keyword evidence="6 7" id="KW-0472">Membrane</keyword>